<feature type="domain" description="Trichome birefringence-like C-terminal" evidence="10">
    <location>
        <begin position="723"/>
        <end position="1008"/>
    </location>
</feature>
<evidence type="ECO:0000256" key="3">
    <source>
        <dbReference type="ARBA" id="ARBA00022679"/>
    </source>
</evidence>
<comment type="caution">
    <text evidence="12">The sequence shown here is derived from an EMBL/GenBank/DDBJ whole genome shotgun (WGS) entry which is preliminary data.</text>
</comment>
<feature type="domain" description="Trichome birefringence-like N-terminal" evidence="11">
    <location>
        <begin position="668"/>
        <end position="722"/>
    </location>
</feature>
<evidence type="ECO:0000256" key="1">
    <source>
        <dbReference type="ARBA" id="ARBA00004323"/>
    </source>
</evidence>
<dbReference type="InterPro" id="IPR026057">
    <property type="entry name" value="TBL_C"/>
</dbReference>
<dbReference type="AlphaFoldDB" id="A0A835FXJ7"/>
<feature type="region of interest" description="Disordered" evidence="9">
    <location>
        <begin position="552"/>
        <end position="594"/>
    </location>
</feature>
<comment type="similarity">
    <text evidence="2">Belongs to the PC-esterase family. TBL subfamily.</text>
</comment>
<keyword evidence="3" id="KW-0808">Transferase</keyword>
<evidence type="ECO:0000256" key="6">
    <source>
        <dbReference type="ARBA" id="ARBA00022989"/>
    </source>
</evidence>
<dbReference type="GO" id="GO:0000139">
    <property type="term" value="C:Golgi membrane"/>
    <property type="evidence" value="ECO:0007669"/>
    <property type="project" value="UniProtKB-SubCell"/>
</dbReference>
<dbReference type="GO" id="GO:1990538">
    <property type="term" value="F:xylan O-acetyltransferase activity"/>
    <property type="evidence" value="ECO:0007669"/>
    <property type="project" value="UniProtKB-ARBA"/>
</dbReference>
<keyword evidence="13" id="KW-1185">Reference proteome</keyword>
<dbReference type="Pfam" id="PF13839">
    <property type="entry name" value="PC-Esterase"/>
    <property type="match status" value="1"/>
</dbReference>
<keyword evidence="8" id="KW-0472">Membrane</keyword>
<evidence type="ECO:0000256" key="7">
    <source>
        <dbReference type="ARBA" id="ARBA00023034"/>
    </source>
</evidence>
<keyword evidence="6" id="KW-1133">Transmembrane helix</keyword>
<evidence type="ECO:0000259" key="10">
    <source>
        <dbReference type="Pfam" id="PF13839"/>
    </source>
</evidence>
<accession>A0A835FXJ7</accession>
<dbReference type="GO" id="GO:0010274">
    <property type="term" value="P:hydrotropism"/>
    <property type="evidence" value="ECO:0007669"/>
    <property type="project" value="InterPro"/>
</dbReference>
<name>A0A835FXJ7_9POAL</name>
<dbReference type="Pfam" id="PF04759">
    <property type="entry name" value="DUF617"/>
    <property type="match status" value="1"/>
</dbReference>
<keyword evidence="7" id="KW-0333">Golgi apparatus</keyword>
<evidence type="ECO:0000256" key="8">
    <source>
        <dbReference type="ARBA" id="ARBA00023136"/>
    </source>
</evidence>
<evidence type="ECO:0000313" key="13">
    <source>
        <dbReference type="Proteomes" id="UP000636709"/>
    </source>
</evidence>
<dbReference type="Pfam" id="PF14416">
    <property type="entry name" value="PMR5N"/>
    <property type="match status" value="1"/>
</dbReference>
<evidence type="ECO:0000313" key="12">
    <source>
        <dbReference type="EMBL" id="KAF8779267.1"/>
    </source>
</evidence>
<evidence type="ECO:0000259" key="11">
    <source>
        <dbReference type="Pfam" id="PF14416"/>
    </source>
</evidence>
<evidence type="ECO:0000256" key="9">
    <source>
        <dbReference type="SAM" id="MobiDB-lite"/>
    </source>
</evidence>
<gene>
    <name evidence="12" type="ORF">HU200_002948</name>
</gene>
<reference evidence="12" key="1">
    <citation type="submission" date="2020-07" db="EMBL/GenBank/DDBJ databases">
        <title>Genome sequence and genetic diversity analysis of an under-domesticated orphan crop, white fonio (Digitaria exilis).</title>
        <authorList>
            <person name="Bennetzen J.L."/>
            <person name="Chen S."/>
            <person name="Ma X."/>
            <person name="Wang X."/>
            <person name="Yssel A.E.J."/>
            <person name="Chaluvadi S.R."/>
            <person name="Johnson M."/>
            <person name="Gangashetty P."/>
            <person name="Hamidou F."/>
            <person name="Sanogo M.D."/>
            <person name="Zwaenepoel A."/>
            <person name="Wallace J."/>
            <person name="Van De Peer Y."/>
            <person name="Van Deynze A."/>
        </authorList>
    </citation>
    <scope>NUCLEOTIDE SEQUENCE</scope>
    <source>
        <tissue evidence="12">Leaves</tissue>
    </source>
</reference>
<evidence type="ECO:0008006" key="14">
    <source>
        <dbReference type="Google" id="ProtNLM"/>
    </source>
</evidence>
<organism evidence="12 13">
    <name type="scientific">Digitaria exilis</name>
    <dbReference type="NCBI Taxonomy" id="1010633"/>
    <lineage>
        <taxon>Eukaryota</taxon>
        <taxon>Viridiplantae</taxon>
        <taxon>Streptophyta</taxon>
        <taxon>Embryophyta</taxon>
        <taxon>Tracheophyta</taxon>
        <taxon>Spermatophyta</taxon>
        <taxon>Magnoliopsida</taxon>
        <taxon>Liliopsida</taxon>
        <taxon>Poales</taxon>
        <taxon>Poaceae</taxon>
        <taxon>PACMAD clade</taxon>
        <taxon>Panicoideae</taxon>
        <taxon>Panicodae</taxon>
        <taxon>Paniceae</taxon>
        <taxon>Anthephorinae</taxon>
        <taxon>Digitaria</taxon>
    </lineage>
</organism>
<sequence>MVRGLHAANREEEQGNWCPAAVHTELAALLREEDEKKIRCRARVMRRRVAPPNALPLFSSFFLPSLVGVGPSALPTHLSLSLSLCLCAACGFHGGSCTPARPSAARLKLNGFFCHSRCMPKPKAATTLSPHCDTRAPLHHQYIATALPLLAHAPQQLIEHQAARRAMARAFHAASPSPATVPASPLPSKNTGLANLQWLLRKRATNKVQHSQQDRHGNDDDCDDECASMFAGATPNVAPSAAGSTDAPTSPLCRAKRGGEALSRLRSAILAVLARARRGRGRRGMGSSVTGTIFGRRRGRVHLALQTDPRAPPALMVELAAYSTGALVREMASGLVRLALECEKNPPPQQTTGDTIDRRLSLPSCLPHAMRDIVRRPYTRRPALVEAATWRAYCNGRKCGYAVRRECGADEWRVLRAVEPVSVGAGVLPDSGGSSGGGGEGDLMYMRAKFERVVGSRDSEAFYMVNPDGAGGGPELSIYLLRVQAARDGVCVGHRRWRHGGQVTAAQGNDIASAARQAATWVALARQRKATVAGGGTNNTKQRWRSVVADSDVDGGEAAAHATGRHTDDRGKGSRDQGWVRSSGPRALSHYSPFSPRSVNAAVLRETKKHTQHSNAEANSAPLLLVAAVGVLLVLAARRASFDVTASAFWPSSSSSSSSSAARRHSKGCDVFRGEWVPDGEGAPPYYTNLSCPHIQEHQNCLKYGRPDLGFLQWRWRPSGCDLPRFDAAAFFSTFKGRSLAFVGDSLARNHMQSLMCLLAKVEYPKDISKNPHSEFSTMLYEPHNFTLAIFWSPFLVKANKSGELWHLYLDEPDDAWVSGIHGFDYVVLSASNWFTRPSIFHEAGRVVGCNYCHVPGVADLTLRYSQRMAFRAALRALTAAFDGVVIVRTLSPTSHFEGGEWNKGGDCRRTRPYAANETRGMAGLDLDFHTAQVEEFARAKAEAEAAGTSSRARLMLMDTTAAMLLRPDGHPSRYGHWAHENVTLYNDCVHWCLPGPIDVWNEMLFQMLLPD</sequence>
<keyword evidence="5" id="KW-0735">Signal-anchor</keyword>
<protein>
    <recommendedName>
        <fullName evidence="14">Trichome birefringence-like N-terminal domain-containing protein</fullName>
    </recommendedName>
</protein>
<dbReference type="NCBIfam" id="TIGR01570">
    <property type="entry name" value="A_thal_3588"/>
    <property type="match status" value="1"/>
</dbReference>
<dbReference type="EMBL" id="JACEFO010000186">
    <property type="protein sequence ID" value="KAF8779267.1"/>
    <property type="molecule type" value="Genomic_DNA"/>
</dbReference>
<dbReference type="PANTHER" id="PTHR32285">
    <property type="entry name" value="PROTEIN TRICHOME BIREFRINGENCE-LIKE 9-RELATED"/>
    <property type="match status" value="1"/>
</dbReference>
<dbReference type="PANTHER" id="PTHR32285:SF272">
    <property type="entry name" value="OS06G0273200 PROTEIN"/>
    <property type="match status" value="1"/>
</dbReference>
<dbReference type="InterPro" id="IPR025846">
    <property type="entry name" value="TBL_N"/>
</dbReference>
<feature type="compositionally biased region" description="Basic and acidic residues" evidence="9">
    <location>
        <begin position="565"/>
        <end position="575"/>
    </location>
</feature>
<dbReference type="InterPro" id="IPR006460">
    <property type="entry name" value="MIZ1-like_pln"/>
</dbReference>
<comment type="subcellular location">
    <subcellularLocation>
        <location evidence="1">Golgi apparatus membrane</location>
        <topology evidence="1">Single-pass type II membrane protein</topology>
    </subcellularLocation>
</comment>
<evidence type="ECO:0000256" key="5">
    <source>
        <dbReference type="ARBA" id="ARBA00022968"/>
    </source>
</evidence>
<dbReference type="InterPro" id="IPR029962">
    <property type="entry name" value="TBL"/>
</dbReference>
<dbReference type="Proteomes" id="UP000636709">
    <property type="component" value="Unassembled WGS sequence"/>
</dbReference>
<dbReference type="OrthoDB" id="630188at2759"/>
<proteinExistence type="inferred from homology"/>
<evidence type="ECO:0000256" key="2">
    <source>
        <dbReference type="ARBA" id="ARBA00007727"/>
    </source>
</evidence>
<evidence type="ECO:0000256" key="4">
    <source>
        <dbReference type="ARBA" id="ARBA00022692"/>
    </source>
</evidence>
<keyword evidence="4" id="KW-0812">Transmembrane</keyword>